<dbReference type="SUPFAM" id="SSF52540">
    <property type="entry name" value="P-loop containing nucleoside triphosphate hydrolases"/>
    <property type="match status" value="1"/>
</dbReference>
<dbReference type="AlphaFoldDB" id="A0A0E0UYL6"/>
<keyword evidence="4" id="KW-1003">Cell membrane</keyword>
<dbReference type="InterPro" id="IPR015854">
    <property type="entry name" value="ABC_transpr_LolD-like"/>
</dbReference>
<gene>
    <name evidence="12" type="primary">ybbA</name>
    <name evidence="12" type="ordered locus">LMM7_2416</name>
</gene>
<comment type="subunit">
    <text evidence="2">The complex is composed of two ATP-binding proteins (HrtA), two transmembrane proteins (HrtB) and a solute-binding protein.</text>
</comment>
<dbReference type="HOGENOM" id="CLU_000604_1_22_9"/>
<keyword evidence="7" id="KW-0472">Membrane</keyword>
<feature type="domain" description="ABC transporter" evidence="11">
    <location>
        <begin position="5"/>
        <end position="226"/>
    </location>
</feature>
<sequence>METLLSFDKVYKDYPSGPSIIHALKETNFEAKKGELIAIVGPSGSGKSTLLSLAGALLTPTGGTISINGKSVGNLSSKEQTALRLEEIGFIFQAAHLVPYLHVKDQISFIGKMAGKSAAELEKDTASLLSQLGISDRANFYPKDLSGGQKQRVAIARALINQPSVILADEPTASLDTERSREVVELIRNEVVQTSRTAIMVTHDERMLDLVNHVYRMEDGILTQES</sequence>
<evidence type="ECO:0000259" key="11">
    <source>
        <dbReference type="PROSITE" id="PS50893"/>
    </source>
</evidence>
<dbReference type="FunFam" id="3.40.50.300:FF:000032">
    <property type="entry name" value="Export ABC transporter ATP-binding protein"/>
    <property type="match status" value="1"/>
</dbReference>
<dbReference type="GO" id="GO:0005886">
    <property type="term" value="C:plasma membrane"/>
    <property type="evidence" value="ECO:0007669"/>
    <property type="project" value="UniProtKB-SubCell"/>
</dbReference>
<dbReference type="InterPro" id="IPR017911">
    <property type="entry name" value="MacB-like_ATP-bd"/>
</dbReference>
<keyword evidence="3" id="KW-0813">Transport</keyword>
<comment type="subcellular location">
    <subcellularLocation>
        <location evidence="1">Cell membrane</location>
        <topology evidence="1">Peripheral membrane protein</topology>
    </subcellularLocation>
</comment>
<dbReference type="GO" id="GO:0022857">
    <property type="term" value="F:transmembrane transporter activity"/>
    <property type="evidence" value="ECO:0007669"/>
    <property type="project" value="TreeGrafter"/>
</dbReference>
<comment type="similarity">
    <text evidence="8">Belongs to the ABC transporter superfamily. HrtA family.</text>
</comment>
<dbReference type="EMBL" id="CP002816">
    <property type="protein sequence ID" value="AEH93421.1"/>
    <property type="molecule type" value="Genomic_DNA"/>
</dbReference>
<dbReference type="GO" id="GO:0016887">
    <property type="term" value="F:ATP hydrolysis activity"/>
    <property type="evidence" value="ECO:0007669"/>
    <property type="project" value="InterPro"/>
</dbReference>
<evidence type="ECO:0000313" key="13">
    <source>
        <dbReference type="Proteomes" id="UP000000486"/>
    </source>
</evidence>
<evidence type="ECO:0000256" key="8">
    <source>
        <dbReference type="ARBA" id="ARBA00024359"/>
    </source>
</evidence>
<evidence type="ECO:0000256" key="9">
    <source>
        <dbReference type="ARBA" id="ARBA00024432"/>
    </source>
</evidence>
<dbReference type="PATRIC" id="fig|1030009.3.peg.2404"/>
<evidence type="ECO:0000256" key="3">
    <source>
        <dbReference type="ARBA" id="ARBA00022448"/>
    </source>
</evidence>
<evidence type="ECO:0000256" key="4">
    <source>
        <dbReference type="ARBA" id="ARBA00022475"/>
    </source>
</evidence>
<evidence type="ECO:0000256" key="2">
    <source>
        <dbReference type="ARBA" id="ARBA00011131"/>
    </source>
</evidence>
<dbReference type="CDD" id="cd03255">
    <property type="entry name" value="ABC_MJ0796_LolCDE_FtsE"/>
    <property type="match status" value="1"/>
</dbReference>
<dbReference type="PROSITE" id="PS00211">
    <property type="entry name" value="ABC_TRANSPORTER_1"/>
    <property type="match status" value="1"/>
</dbReference>
<protein>
    <recommendedName>
        <fullName evidence="9">Putative hemin import ATP-binding protein HrtA</fullName>
    </recommendedName>
</protein>
<name>A0A0E0UYL6_LISMM</name>
<dbReference type="PANTHER" id="PTHR24220">
    <property type="entry name" value="IMPORT ATP-BINDING PROTEIN"/>
    <property type="match status" value="1"/>
</dbReference>
<dbReference type="GO" id="GO:0098796">
    <property type="term" value="C:membrane protein complex"/>
    <property type="evidence" value="ECO:0007669"/>
    <property type="project" value="UniProtKB-ARBA"/>
</dbReference>
<accession>A0A0E0UYL6</accession>
<keyword evidence="5" id="KW-0547">Nucleotide-binding</keyword>
<evidence type="ECO:0000256" key="1">
    <source>
        <dbReference type="ARBA" id="ARBA00004202"/>
    </source>
</evidence>
<evidence type="ECO:0000256" key="7">
    <source>
        <dbReference type="ARBA" id="ARBA00023136"/>
    </source>
</evidence>
<organism evidence="12 13">
    <name type="scientific">Listeria monocytogenes serotype 4a (strain M7)</name>
    <dbReference type="NCBI Taxonomy" id="1030009"/>
    <lineage>
        <taxon>Bacteria</taxon>
        <taxon>Bacillati</taxon>
        <taxon>Bacillota</taxon>
        <taxon>Bacilli</taxon>
        <taxon>Bacillales</taxon>
        <taxon>Listeriaceae</taxon>
        <taxon>Listeria</taxon>
    </lineage>
</organism>
<dbReference type="InterPro" id="IPR003439">
    <property type="entry name" value="ABC_transporter-like_ATP-bd"/>
</dbReference>
<dbReference type="RefSeq" id="WP_003728415.1">
    <property type="nucleotide sequence ID" value="NC_017537.1"/>
</dbReference>
<dbReference type="PROSITE" id="PS50893">
    <property type="entry name" value="ABC_TRANSPORTER_2"/>
    <property type="match status" value="1"/>
</dbReference>
<dbReference type="Pfam" id="PF00005">
    <property type="entry name" value="ABC_tran"/>
    <property type="match status" value="1"/>
</dbReference>
<dbReference type="PANTHER" id="PTHR24220:SF666">
    <property type="entry name" value="HEMIN IMPORT ATP-BINDING PROTEIN HRTA-RELATED"/>
    <property type="match status" value="1"/>
</dbReference>
<dbReference type="InterPro" id="IPR017871">
    <property type="entry name" value="ABC_transporter-like_CS"/>
</dbReference>
<dbReference type="InterPro" id="IPR003593">
    <property type="entry name" value="AAA+_ATPase"/>
</dbReference>
<dbReference type="GO" id="GO:0005524">
    <property type="term" value="F:ATP binding"/>
    <property type="evidence" value="ECO:0007669"/>
    <property type="project" value="UniProtKB-KW"/>
</dbReference>
<evidence type="ECO:0000313" key="12">
    <source>
        <dbReference type="EMBL" id="AEH93421.1"/>
    </source>
</evidence>
<evidence type="ECO:0000256" key="5">
    <source>
        <dbReference type="ARBA" id="ARBA00022741"/>
    </source>
</evidence>
<evidence type="ECO:0000256" key="6">
    <source>
        <dbReference type="ARBA" id="ARBA00022840"/>
    </source>
</evidence>
<dbReference type="Gene3D" id="3.40.50.300">
    <property type="entry name" value="P-loop containing nucleotide triphosphate hydrolases"/>
    <property type="match status" value="1"/>
</dbReference>
<comment type="function">
    <text evidence="10">Part of the ABC transporter complex hrt involved in hemin import. Responsible for energy coupling to the transport system.</text>
</comment>
<keyword evidence="6 12" id="KW-0067">ATP-binding</keyword>
<dbReference type="Proteomes" id="UP000000486">
    <property type="component" value="Chromosome"/>
</dbReference>
<dbReference type="SMART" id="SM00382">
    <property type="entry name" value="AAA"/>
    <property type="match status" value="1"/>
</dbReference>
<reference evidence="12 13" key="1">
    <citation type="journal article" date="2011" name="J. Bacteriol.">
        <title>Genome sequence of the nonpathogenic Listeria monocytogenes serovar 4a strain M7.</title>
        <authorList>
            <person name="Chen J."/>
            <person name="Xia Y."/>
            <person name="Cheng C."/>
            <person name="Fang C."/>
            <person name="Shan Y."/>
            <person name="Jin G."/>
            <person name="Fang W."/>
        </authorList>
    </citation>
    <scope>NUCLEOTIDE SEQUENCE [LARGE SCALE GENOMIC DNA]</scope>
    <source>
        <strain evidence="12 13">M7</strain>
    </source>
</reference>
<proteinExistence type="inferred from homology"/>
<dbReference type="KEGG" id="lmq:LMM7_2416"/>
<dbReference type="InterPro" id="IPR027417">
    <property type="entry name" value="P-loop_NTPase"/>
</dbReference>
<evidence type="ECO:0000256" key="10">
    <source>
        <dbReference type="ARBA" id="ARBA00024721"/>
    </source>
</evidence>